<dbReference type="PANTHER" id="PTHR38462">
    <property type="entry name" value="EXONUCLEASE-LIKE PROTEIN"/>
    <property type="match status" value="1"/>
</dbReference>
<protein>
    <submittedName>
        <fullName evidence="2">Ribonuclease H-like domain-containing protein</fullName>
    </submittedName>
</protein>
<dbReference type="AlphaFoldDB" id="A0A9X1XC56"/>
<dbReference type="InterPro" id="IPR012337">
    <property type="entry name" value="RNaseH-like_sf"/>
</dbReference>
<keyword evidence="3" id="KW-1185">Reference proteome</keyword>
<evidence type="ECO:0000313" key="2">
    <source>
        <dbReference type="EMBL" id="MCK6257446.1"/>
    </source>
</evidence>
<dbReference type="InterPro" id="IPR036397">
    <property type="entry name" value="RNaseH_sf"/>
</dbReference>
<reference evidence="2" key="1">
    <citation type="submission" date="2021-09" db="EMBL/GenBank/DDBJ databases">
        <title>Genome analysis of Fictibacillus sp. KIGAM418 isolated from marine sediment.</title>
        <authorList>
            <person name="Seo M.-J."/>
            <person name="Cho E.-S."/>
            <person name="Hwang C.Y."/>
        </authorList>
    </citation>
    <scope>NUCLEOTIDE SEQUENCE</scope>
    <source>
        <strain evidence="2">KIGAM418</strain>
    </source>
</reference>
<organism evidence="2 3">
    <name type="scientific">Fictibacillus marinisediminis</name>
    <dbReference type="NCBI Taxonomy" id="2878389"/>
    <lineage>
        <taxon>Bacteria</taxon>
        <taxon>Bacillati</taxon>
        <taxon>Bacillota</taxon>
        <taxon>Bacilli</taxon>
        <taxon>Bacillales</taxon>
        <taxon>Fictibacillaceae</taxon>
        <taxon>Fictibacillus</taxon>
    </lineage>
</organism>
<dbReference type="GO" id="GO:0003676">
    <property type="term" value="F:nucleic acid binding"/>
    <property type="evidence" value="ECO:0007669"/>
    <property type="project" value="InterPro"/>
</dbReference>
<feature type="domain" description="YprB ribonuclease H-like" evidence="1">
    <location>
        <begin position="103"/>
        <end position="273"/>
    </location>
</feature>
<accession>A0A9X1XC56</accession>
<evidence type="ECO:0000259" key="1">
    <source>
        <dbReference type="Pfam" id="PF13482"/>
    </source>
</evidence>
<gene>
    <name evidence="2" type="ORF">LCY76_12685</name>
</gene>
<name>A0A9X1XC56_9BACL</name>
<dbReference type="PANTHER" id="PTHR38462:SF1">
    <property type="entry name" value="YPRB RIBONUCLEASE H-LIKE DOMAIN-CONTAINING PROTEIN"/>
    <property type="match status" value="1"/>
</dbReference>
<sequence>MSMQSKLNRFKKHLVSEKKEARTGIQTPPSQLVIQHHEAWNSFQTTPYFYEEEYCLVREVSYPLDQRWGNYSFEELEEVMEDWRKAGAVHPLSSHDLYPSDLVFFDTETTGLSGGAGNTIFLLGYSQVEEDQVKVKQFFLPGPGSEIAMYHLFLTQIKELKNLVTYNGKSFDWPQVKTRHTLIRDFVPSLPAFGHFDLLHGSRRLWKQSLESVRLSVVEKEILGVKREHDTPGYLAPMLYFQYLKENDPELVKGVMTHNEWDVLSLISLYIHISKLLQGGSAVTSIEQYESARWYESAGQFGIALQKYTEMMNGEGSQSKMAKKAAAALYKKTKQDHLAVPLWQELCTNGSLGNDEEPYVELAKWHEHQGKDYEKALYYAEAAYGIWKSKKRLLKRTEEKEKTALDNRIQRLRKKCENS</sequence>
<dbReference type="RefSeq" id="WP_248252940.1">
    <property type="nucleotide sequence ID" value="NZ_JAIWJX010000002.1"/>
</dbReference>
<dbReference type="Gene3D" id="3.30.420.10">
    <property type="entry name" value="Ribonuclease H-like superfamily/Ribonuclease H"/>
    <property type="match status" value="1"/>
</dbReference>
<dbReference type="EMBL" id="JAIWJX010000002">
    <property type="protein sequence ID" value="MCK6257446.1"/>
    <property type="molecule type" value="Genomic_DNA"/>
</dbReference>
<comment type="caution">
    <text evidence="2">The sequence shown here is derived from an EMBL/GenBank/DDBJ whole genome shotgun (WGS) entry which is preliminary data.</text>
</comment>
<proteinExistence type="predicted"/>
<dbReference type="Pfam" id="PF13482">
    <property type="entry name" value="RNase_H_2"/>
    <property type="match status" value="1"/>
</dbReference>
<dbReference type="InterPro" id="IPR038720">
    <property type="entry name" value="YprB_RNase_H-like_dom"/>
</dbReference>
<dbReference type="SUPFAM" id="SSF53098">
    <property type="entry name" value="Ribonuclease H-like"/>
    <property type="match status" value="1"/>
</dbReference>
<dbReference type="Proteomes" id="UP001139011">
    <property type="component" value="Unassembled WGS sequence"/>
</dbReference>
<evidence type="ECO:0000313" key="3">
    <source>
        <dbReference type="Proteomes" id="UP001139011"/>
    </source>
</evidence>